<evidence type="ECO:0000256" key="2">
    <source>
        <dbReference type="ARBA" id="ARBA00022737"/>
    </source>
</evidence>
<evidence type="ECO:0000256" key="1">
    <source>
        <dbReference type="ARBA" id="ARBA00022723"/>
    </source>
</evidence>
<dbReference type="InterPro" id="IPR041166">
    <property type="entry name" value="Rubredoxin_2"/>
</dbReference>
<dbReference type="InterPro" id="IPR051012">
    <property type="entry name" value="CellSynth/LPSAsmb/PSIAsmb"/>
</dbReference>
<dbReference type="PANTHER" id="PTHR45586">
    <property type="entry name" value="TPR REPEAT-CONTAINING PROTEIN PA4667"/>
    <property type="match status" value="1"/>
</dbReference>
<dbReference type="NCBIfam" id="NF008757">
    <property type="entry name" value="PRK11788.1-5"/>
    <property type="match status" value="1"/>
</dbReference>
<keyword evidence="2 4" id="KW-0677">Repeat</keyword>
<feature type="topological domain" description="Cytoplasmic" evidence="4">
    <location>
        <begin position="27"/>
        <end position="398"/>
    </location>
</feature>
<feature type="binding site" evidence="4">
    <location>
        <position position="369"/>
    </location>
    <ligand>
        <name>Fe cation</name>
        <dbReference type="ChEBI" id="CHEBI:24875"/>
    </ligand>
</feature>
<keyword evidence="4" id="KW-1003">Cell membrane</keyword>
<keyword evidence="7" id="KW-1185">Reference proteome</keyword>
<keyword evidence="4" id="KW-0997">Cell inner membrane</keyword>
<accession>A0ABZ3CRJ7</accession>
<dbReference type="HAMAP" id="MF_00994">
    <property type="entry name" value="LPS_assembly_LapB"/>
    <property type="match status" value="1"/>
</dbReference>
<evidence type="ECO:0000256" key="3">
    <source>
        <dbReference type="ARBA" id="ARBA00022803"/>
    </source>
</evidence>
<comment type="function">
    <text evidence="4">Modulates cellular lipopolysaccharide (LPS) levels by regulating LpxC, which is involved in lipid A biosynthesis. May act by modulating the proteolytic activity of FtsH towards LpxC. May also coordinate assembly of proteins involved in LPS synthesis at the plasma membrane.</text>
</comment>
<feature type="binding site" evidence="4">
    <location>
        <position position="380"/>
    </location>
    <ligand>
        <name>Fe cation</name>
        <dbReference type="ChEBI" id="CHEBI:24875"/>
    </ligand>
</feature>
<feature type="binding site" evidence="4">
    <location>
        <position position="366"/>
    </location>
    <ligand>
        <name>Fe cation</name>
        <dbReference type="ChEBI" id="CHEBI:24875"/>
    </ligand>
</feature>
<dbReference type="Gene3D" id="1.25.40.10">
    <property type="entry name" value="Tetratricopeptide repeat domain"/>
    <property type="match status" value="1"/>
</dbReference>
<evidence type="ECO:0000313" key="6">
    <source>
        <dbReference type="EMBL" id="XAD53800.1"/>
    </source>
</evidence>
<keyword evidence="1 4" id="KW-0479">Metal-binding</keyword>
<evidence type="ECO:0000259" key="5">
    <source>
        <dbReference type="Pfam" id="PF18073"/>
    </source>
</evidence>
<reference evidence="6 7" key="1">
    <citation type="submission" date="2024-04" db="EMBL/GenBank/DDBJ databases">
        <title>Salinicola lusitanus LLJ914,a marine bacterium isolated from the Okinawa Trough.</title>
        <authorList>
            <person name="Li J."/>
        </authorList>
    </citation>
    <scope>NUCLEOTIDE SEQUENCE [LARGE SCALE GENOMIC DNA]</scope>
    <source>
        <strain evidence="6 7">LLJ914</strain>
    </source>
</reference>
<keyword evidence="3 4" id="KW-0802">TPR repeat</keyword>
<name>A0ABZ3CRJ7_9GAMM</name>
<dbReference type="Pfam" id="PF13432">
    <property type="entry name" value="TPR_16"/>
    <property type="match status" value="1"/>
</dbReference>
<keyword evidence="4" id="KW-0472">Membrane</keyword>
<evidence type="ECO:0000256" key="4">
    <source>
        <dbReference type="HAMAP-Rule" id="MF_00994"/>
    </source>
</evidence>
<dbReference type="EMBL" id="CP151919">
    <property type="protein sequence ID" value="XAD53800.1"/>
    <property type="molecule type" value="Genomic_DNA"/>
</dbReference>
<dbReference type="Pfam" id="PF13176">
    <property type="entry name" value="TPR_7"/>
    <property type="match status" value="1"/>
</dbReference>
<dbReference type="PANTHER" id="PTHR45586:SF1">
    <property type="entry name" value="LIPOPOLYSACCHARIDE ASSEMBLY PROTEIN B"/>
    <property type="match status" value="1"/>
</dbReference>
<comment type="similarity">
    <text evidence="4">Belongs to the LapB family.</text>
</comment>
<dbReference type="RefSeq" id="WP_110602837.1">
    <property type="nucleotide sequence ID" value="NZ_CP151919.1"/>
</dbReference>
<evidence type="ECO:0000313" key="7">
    <source>
        <dbReference type="Proteomes" id="UP001453229"/>
    </source>
</evidence>
<dbReference type="Pfam" id="PF18073">
    <property type="entry name" value="Zn_ribbon_LapB"/>
    <property type="match status" value="1"/>
</dbReference>
<keyword evidence="4" id="KW-0408">Iron</keyword>
<feature type="binding site" evidence="4">
    <location>
        <position position="383"/>
    </location>
    <ligand>
        <name>Fe cation</name>
        <dbReference type="ChEBI" id="CHEBI:24875"/>
    </ligand>
</feature>
<organism evidence="6 7">
    <name type="scientific">Salinicola lusitanus</name>
    <dbReference type="NCBI Taxonomy" id="1949085"/>
    <lineage>
        <taxon>Bacteria</taxon>
        <taxon>Pseudomonadati</taxon>
        <taxon>Pseudomonadota</taxon>
        <taxon>Gammaproteobacteria</taxon>
        <taxon>Oceanospirillales</taxon>
        <taxon>Halomonadaceae</taxon>
        <taxon>Salinicola</taxon>
    </lineage>
</organism>
<dbReference type="InterPro" id="IPR030865">
    <property type="entry name" value="LapB"/>
</dbReference>
<sequence length="398" mass="45734">MSDPLLLALLVAAIAIGWLLGRWESAGRGRRRPRPEMPSGTLPKDYFVGLNYLLNEQPDRAIETFTQALEVNSDTVETHIALGNLYRSRGEADRAVRIHQNLLARPALSNAQSGQVQLELSRDFLTLGLLDRAERLLLSLQKSQVDDAQKLAAKRLLVDLFEREKEWAQALDTAQPQLVRQDPDIRRAAAHWHCELASRHRIESSPSLARKALKQALHTDERCVRANWMLGQLEWDIGHYRDAARCWQRIPEQDPSFTTIVLEPLRNAYRLLDDEDGWWQFLEKQLQHDPQTSVVMMAADTLRHRQGTEIACAFVSDQLRDHPSLRGVDYLMDLYLDDSDPAERDRLELLKQHTRQLLSTRPRHRCQRCGFGAEQLHWQCPRCRSWGTSKPVTGLEGE</sequence>
<protein>
    <recommendedName>
        <fullName evidence="4">Lipopolysaccharide assembly protein B</fullName>
    </recommendedName>
</protein>
<dbReference type="SUPFAM" id="SSF48452">
    <property type="entry name" value="TPR-like"/>
    <property type="match status" value="1"/>
</dbReference>
<feature type="domain" description="LapB rubredoxin metal binding" evidence="5">
    <location>
        <begin position="364"/>
        <end position="388"/>
    </location>
</feature>
<keyword evidence="4" id="KW-0812">Transmembrane</keyword>
<dbReference type="Proteomes" id="UP001453229">
    <property type="component" value="Chromosome"/>
</dbReference>
<dbReference type="InterPro" id="IPR019734">
    <property type="entry name" value="TPR_rpt"/>
</dbReference>
<dbReference type="InterPro" id="IPR011990">
    <property type="entry name" value="TPR-like_helical_dom_sf"/>
</dbReference>
<comment type="subcellular location">
    <subcellularLocation>
        <location evidence="4">Cell inner membrane</location>
        <topology evidence="4">Single-pass membrane protein</topology>
        <orientation evidence="4">Cytoplasmic side</orientation>
    </subcellularLocation>
</comment>
<proteinExistence type="inferred from homology"/>
<keyword evidence="4" id="KW-1133">Transmembrane helix</keyword>
<gene>
    <name evidence="4 6" type="primary">lapB</name>
    <name evidence="6" type="ORF">AAGT95_18515</name>
</gene>